<protein>
    <submittedName>
        <fullName evidence="2">Uncharacterized protein</fullName>
    </submittedName>
</protein>
<organism evidence="2 3">
    <name type="scientific">Morchella conica CCBAS932</name>
    <dbReference type="NCBI Taxonomy" id="1392247"/>
    <lineage>
        <taxon>Eukaryota</taxon>
        <taxon>Fungi</taxon>
        <taxon>Dikarya</taxon>
        <taxon>Ascomycota</taxon>
        <taxon>Pezizomycotina</taxon>
        <taxon>Pezizomycetes</taxon>
        <taxon>Pezizales</taxon>
        <taxon>Morchellaceae</taxon>
        <taxon>Morchella</taxon>
    </lineage>
</organism>
<evidence type="ECO:0000256" key="1">
    <source>
        <dbReference type="SAM" id="MobiDB-lite"/>
    </source>
</evidence>
<accession>A0A3N4KXV1</accession>
<gene>
    <name evidence="2" type="ORF">P167DRAFT_533192</name>
</gene>
<dbReference type="EMBL" id="ML119113">
    <property type="protein sequence ID" value="RPB15390.1"/>
    <property type="molecule type" value="Genomic_DNA"/>
</dbReference>
<proteinExistence type="predicted"/>
<evidence type="ECO:0000313" key="3">
    <source>
        <dbReference type="Proteomes" id="UP000277580"/>
    </source>
</evidence>
<evidence type="ECO:0000313" key="2">
    <source>
        <dbReference type="EMBL" id="RPB15390.1"/>
    </source>
</evidence>
<dbReference type="Proteomes" id="UP000277580">
    <property type="component" value="Unassembled WGS sequence"/>
</dbReference>
<sequence>MMGWCEELDSRLVVASKSVKVRGGSGWSFECQNSQDVCQDNEVEKDEGQDEKKSRMENGVNGKNGEIGTRSGT</sequence>
<keyword evidence="3" id="KW-1185">Reference proteome</keyword>
<name>A0A3N4KXV1_9PEZI</name>
<reference evidence="2 3" key="1">
    <citation type="journal article" date="2018" name="Nat. Ecol. Evol.">
        <title>Pezizomycetes genomes reveal the molecular basis of ectomycorrhizal truffle lifestyle.</title>
        <authorList>
            <person name="Murat C."/>
            <person name="Payen T."/>
            <person name="Noel B."/>
            <person name="Kuo A."/>
            <person name="Morin E."/>
            <person name="Chen J."/>
            <person name="Kohler A."/>
            <person name="Krizsan K."/>
            <person name="Balestrini R."/>
            <person name="Da Silva C."/>
            <person name="Montanini B."/>
            <person name="Hainaut M."/>
            <person name="Levati E."/>
            <person name="Barry K.W."/>
            <person name="Belfiori B."/>
            <person name="Cichocki N."/>
            <person name="Clum A."/>
            <person name="Dockter R.B."/>
            <person name="Fauchery L."/>
            <person name="Guy J."/>
            <person name="Iotti M."/>
            <person name="Le Tacon F."/>
            <person name="Lindquist E.A."/>
            <person name="Lipzen A."/>
            <person name="Malagnac F."/>
            <person name="Mello A."/>
            <person name="Molinier V."/>
            <person name="Miyauchi S."/>
            <person name="Poulain J."/>
            <person name="Riccioni C."/>
            <person name="Rubini A."/>
            <person name="Sitrit Y."/>
            <person name="Splivallo R."/>
            <person name="Traeger S."/>
            <person name="Wang M."/>
            <person name="Zifcakova L."/>
            <person name="Wipf D."/>
            <person name="Zambonelli A."/>
            <person name="Paolocci F."/>
            <person name="Nowrousian M."/>
            <person name="Ottonello S."/>
            <person name="Baldrian P."/>
            <person name="Spatafora J.W."/>
            <person name="Henrissat B."/>
            <person name="Nagy L.G."/>
            <person name="Aury J.M."/>
            <person name="Wincker P."/>
            <person name="Grigoriev I.V."/>
            <person name="Bonfante P."/>
            <person name="Martin F.M."/>
        </authorList>
    </citation>
    <scope>NUCLEOTIDE SEQUENCE [LARGE SCALE GENOMIC DNA]</scope>
    <source>
        <strain evidence="2 3">CCBAS932</strain>
    </source>
</reference>
<dbReference type="InParanoid" id="A0A3N4KXV1"/>
<dbReference type="AlphaFoldDB" id="A0A3N4KXV1"/>
<feature type="compositionally biased region" description="Acidic residues" evidence="1">
    <location>
        <begin position="39"/>
        <end position="49"/>
    </location>
</feature>
<feature type="region of interest" description="Disordered" evidence="1">
    <location>
        <begin position="39"/>
        <end position="73"/>
    </location>
</feature>